<comment type="function">
    <text evidence="7">Allows the formation of correctly charged Asn-tRNA(Asn) or Gln-tRNA(Gln) through the transamidation of misacylated Asp-tRNA(Asn) or Glu-tRNA(Gln) in organisms which lack either or both of asparaginyl-tRNA or glutaminyl-tRNA synthetases. The reaction takes place in the presence of glutamine and ATP through an activated phospho-Asp-tRNA(Asn) or phospho-Glu-tRNA(Gln).</text>
</comment>
<keyword evidence="5" id="KW-0067">ATP-binding</keyword>
<evidence type="ECO:0000259" key="10">
    <source>
        <dbReference type="SMART" id="SM00845"/>
    </source>
</evidence>
<protein>
    <submittedName>
        <fullName evidence="11">Aspartyl/glutamyl-tRNA(Asn/Gln) amidotransferase subunit B</fullName>
        <ecNumber evidence="11">6.3.5.-</ecNumber>
    </submittedName>
</protein>
<dbReference type="GO" id="GO:0050566">
    <property type="term" value="F:asparaginyl-tRNA synthase (glutamine-hydrolyzing) activity"/>
    <property type="evidence" value="ECO:0007669"/>
    <property type="project" value="RHEA"/>
</dbReference>
<evidence type="ECO:0000256" key="5">
    <source>
        <dbReference type="ARBA" id="ARBA00022840"/>
    </source>
</evidence>
<keyword evidence="6" id="KW-0648">Protein biosynthesis</keyword>
<evidence type="ECO:0000256" key="9">
    <source>
        <dbReference type="ARBA" id="ARBA00047913"/>
    </source>
</evidence>
<dbReference type="InterPro" id="IPR006075">
    <property type="entry name" value="Asn/Gln-tRNA_Trfase_suB/E_cat"/>
</dbReference>
<name>A0A1V5M5X7_UNCT6</name>
<comment type="catalytic activity">
    <reaction evidence="8">
        <text>L-aspartyl-tRNA(Asn) + L-glutamine + ATP + H2O = L-asparaginyl-tRNA(Asn) + L-glutamate + ADP + phosphate + 2 H(+)</text>
        <dbReference type="Rhea" id="RHEA:14513"/>
        <dbReference type="Rhea" id="RHEA-COMP:9674"/>
        <dbReference type="Rhea" id="RHEA-COMP:9677"/>
        <dbReference type="ChEBI" id="CHEBI:15377"/>
        <dbReference type="ChEBI" id="CHEBI:15378"/>
        <dbReference type="ChEBI" id="CHEBI:29985"/>
        <dbReference type="ChEBI" id="CHEBI:30616"/>
        <dbReference type="ChEBI" id="CHEBI:43474"/>
        <dbReference type="ChEBI" id="CHEBI:58359"/>
        <dbReference type="ChEBI" id="CHEBI:78515"/>
        <dbReference type="ChEBI" id="CHEBI:78516"/>
        <dbReference type="ChEBI" id="CHEBI:456216"/>
    </reaction>
</comment>
<evidence type="ECO:0000256" key="2">
    <source>
        <dbReference type="ARBA" id="ARBA00011123"/>
    </source>
</evidence>
<dbReference type="EMBL" id="MWAK01000476">
    <property type="protein sequence ID" value="OPZ88629.1"/>
    <property type="molecule type" value="Genomic_DNA"/>
</dbReference>
<evidence type="ECO:0000256" key="3">
    <source>
        <dbReference type="ARBA" id="ARBA00022598"/>
    </source>
</evidence>
<evidence type="ECO:0000256" key="7">
    <source>
        <dbReference type="ARBA" id="ARBA00024799"/>
    </source>
</evidence>
<keyword evidence="3 11" id="KW-0436">Ligase</keyword>
<dbReference type="GO" id="GO:0005524">
    <property type="term" value="F:ATP binding"/>
    <property type="evidence" value="ECO:0007669"/>
    <property type="project" value="UniProtKB-KW"/>
</dbReference>
<dbReference type="PANTHER" id="PTHR11659">
    <property type="entry name" value="GLUTAMYL-TRNA GLN AMIDOTRANSFERASE SUBUNIT B MITOCHONDRIAL AND PROKARYOTIC PET112-RELATED"/>
    <property type="match status" value="1"/>
</dbReference>
<dbReference type="InterPro" id="IPR042114">
    <property type="entry name" value="GatB_C_1"/>
</dbReference>
<dbReference type="SUPFAM" id="SSF55931">
    <property type="entry name" value="Glutamine synthetase/guanido kinase"/>
    <property type="match status" value="1"/>
</dbReference>
<dbReference type="AlphaFoldDB" id="A0A1V5M5X7"/>
<evidence type="ECO:0000313" key="11">
    <source>
        <dbReference type="EMBL" id="OPZ88629.1"/>
    </source>
</evidence>
<dbReference type="Pfam" id="PF02934">
    <property type="entry name" value="GatB_N"/>
    <property type="match status" value="1"/>
</dbReference>
<dbReference type="InterPro" id="IPR014746">
    <property type="entry name" value="Gln_synth/guanido_kin_cat_dom"/>
</dbReference>
<dbReference type="GO" id="GO:0070681">
    <property type="term" value="P:glutaminyl-tRNAGln biosynthesis via transamidation"/>
    <property type="evidence" value="ECO:0007669"/>
    <property type="project" value="TreeGrafter"/>
</dbReference>
<organism evidence="11">
    <name type="scientific">candidate division TA06 bacterium ADurb.Bin417</name>
    <dbReference type="NCBI Taxonomy" id="1852828"/>
    <lineage>
        <taxon>Bacteria</taxon>
        <taxon>Bacteria division TA06</taxon>
    </lineage>
</organism>
<dbReference type="InterPro" id="IPR023168">
    <property type="entry name" value="GatB_Yqey_C_2"/>
</dbReference>
<sequence>MRSKEEAQDYRYFPEPDLLPLRLEESFIETVRGQIVELPQEKARRFESDFGIPAYDAEVITADRALADFFEAAARLHPEPKTVSNWIMTEVLSILKDSNRKIGQLALTPETLAGIIGMVAGGRITAATGKEVLRRAIETGRDPESIVSEQNLGQISDSDTLAELARATLAANPKSVEDYRRGKTNAIGFLVGQVMRQTKGKANPRLVQELLAGMLAEKTS</sequence>
<dbReference type="GO" id="GO:0006412">
    <property type="term" value="P:translation"/>
    <property type="evidence" value="ECO:0007669"/>
    <property type="project" value="UniProtKB-KW"/>
</dbReference>
<dbReference type="Gene3D" id="1.10.10.410">
    <property type="match status" value="1"/>
</dbReference>
<keyword evidence="4" id="KW-0547">Nucleotide-binding</keyword>
<comment type="caution">
    <text evidence="11">The sequence shown here is derived from an EMBL/GenBank/DDBJ whole genome shotgun (WGS) entry which is preliminary data.</text>
</comment>
<evidence type="ECO:0000256" key="8">
    <source>
        <dbReference type="ARBA" id="ARBA00047380"/>
    </source>
</evidence>
<dbReference type="GO" id="GO:0050567">
    <property type="term" value="F:glutaminyl-tRNA synthase (glutamine-hydrolyzing) activity"/>
    <property type="evidence" value="ECO:0007669"/>
    <property type="project" value="RHEA"/>
</dbReference>
<dbReference type="InterPro" id="IPR017959">
    <property type="entry name" value="Asn/Gln-tRNA_amidoTrfase_suB/E"/>
</dbReference>
<comment type="subunit">
    <text evidence="2">Heterotrimer of A, B and C subunits.</text>
</comment>
<gene>
    <name evidence="11" type="primary">gatB_2</name>
    <name evidence="11" type="ORF">BWY73_01636</name>
</gene>
<evidence type="ECO:0000256" key="6">
    <source>
        <dbReference type="ARBA" id="ARBA00022917"/>
    </source>
</evidence>
<dbReference type="InterPro" id="IPR003789">
    <property type="entry name" value="Asn/Gln_tRNA_amidoTrase-B-like"/>
</dbReference>
<keyword evidence="11" id="KW-0808">Transferase</keyword>
<evidence type="ECO:0000256" key="1">
    <source>
        <dbReference type="ARBA" id="ARBA00005306"/>
    </source>
</evidence>
<reference evidence="11" key="1">
    <citation type="submission" date="2017-02" db="EMBL/GenBank/DDBJ databases">
        <title>Delving into the versatile metabolic prowess of the omnipresent phylum Bacteroidetes.</title>
        <authorList>
            <person name="Nobu M.K."/>
            <person name="Mei R."/>
            <person name="Narihiro T."/>
            <person name="Kuroda K."/>
            <person name="Liu W.-T."/>
        </authorList>
    </citation>
    <scope>NUCLEOTIDE SEQUENCE</scope>
    <source>
        <strain evidence="11">ADurb.Bin417</strain>
    </source>
</reference>
<comment type="similarity">
    <text evidence="1">Belongs to the GatB/GatE family. GatB subfamily.</text>
</comment>
<dbReference type="Proteomes" id="UP000485484">
    <property type="component" value="Unassembled WGS sequence"/>
</dbReference>
<dbReference type="Gene3D" id="1.10.150.380">
    <property type="entry name" value="GatB domain, N-terminal subdomain"/>
    <property type="match status" value="1"/>
</dbReference>
<comment type="catalytic activity">
    <reaction evidence="9">
        <text>L-glutamyl-tRNA(Gln) + L-glutamine + ATP + H2O = L-glutaminyl-tRNA(Gln) + L-glutamate + ADP + phosphate + H(+)</text>
        <dbReference type="Rhea" id="RHEA:17521"/>
        <dbReference type="Rhea" id="RHEA-COMP:9681"/>
        <dbReference type="Rhea" id="RHEA-COMP:9684"/>
        <dbReference type="ChEBI" id="CHEBI:15377"/>
        <dbReference type="ChEBI" id="CHEBI:15378"/>
        <dbReference type="ChEBI" id="CHEBI:29985"/>
        <dbReference type="ChEBI" id="CHEBI:30616"/>
        <dbReference type="ChEBI" id="CHEBI:43474"/>
        <dbReference type="ChEBI" id="CHEBI:58359"/>
        <dbReference type="ChEBI" id="CHEBI:78520"/>
        <dbReference type="ChEBI" id="CHEBI:78521"/>
        <dbReference type="ChEBI" id="CHEBI:456216"/>
    </reaction>
</comment>
<dbReference type="FunFam" id="1.10.10.410:FF:000001">
    <property type="entry name" value="Aspartyl/glutamyl-tRNA(Asn/Gln) amidotransferase subunit B"/>
    <property type="match status" value="1"/>
</dbReference>
<dbReference type="SMART" id="SM00845">
    <property type="entry name" value="GatB_Yqey"/>
    <property type="match status" value="1"/>
</dbReference>
<dbReference type="InterPro" id="IPR018027">
    <property type="entry name" value="Asn/Gln_amidotransferase"/>
</dbReference>
<dbReference type="Pfam" id="PF02637">
    <property type="entry name" value="GatB_Yqey"/>
    <property type="match status" value="1"/>
</dbReference>
<evidence type="ECO:0000256" key="4">
    <source>
        <dbReference type="ARBA" id="ARBA00022741"/>
    </source>
</evidence>
<dbReference type="EC" id="6.3.5.-" evidence="11"/>
<dbReference type="FunFam" id="1.10.150.380:FF:000001">
    <property type="entry name" value="Aspartyl/glutamyl-tRNA(Asn/Gln) amidotransferase subunit B"/>
    <property type="match status" value="1"/>
</dbReference>
<dbReference type="PANTHER" id="PTHR11659:SF0">
    <property type="entry name" value="GLUTAMYL-TRNA(GLN) AMIDOTRANSFERASE SUBUNIT B, MITOCHONDRIAL"/>
    <property type="match status" value="1"/>
</dbReference>
<dbReference type="SUPFAM" id="SSF89095">
    <property type="entry name" value="GatB/YqeY motif"/>
    <property type="match status" value="1"/>
</dbReference>
<accession>A0A1V5M5X7</accession>
<proteinExistence type="inferred from homology"/>
<feature type="domain" description="Asn/Gln amidotransferase" evidence="10">
    <location>
        <begin position="68"/>
        <end position="215"/>
    </location>
</feature>
<dbReference type="GO" id="GO:0016740">
    <property type="term" value="F:transferase activity"/>
    <property type="evidence" value="ECO:0007669"/>
    <property type="project" value="UniProtKB-KW"/>
</dbReference>